<dbReference type="EMBL" id="GGEC01087864">
    <property type="protein sequence ID" value="MBX68348.1"/>
    <property type="molecule type" value="Transcribed_RNA"/>
</dbReference>
<proteinExistence type="predicted"/>
<dbReference type="AlphaFoldDB" id="A0A2P2QN06"/>
<accession>A0A2P2QN06</accession>
<reference evidence="1" key="1">
    <citation type="submission" date="2018-02" db="EMBL/GenBank/DDBJ databases">
        <title>Rhizophora mucronata_Transcriptome.</title>
        <authorList>
            <person name="Meera S.P."/>
            <person name="Sreeshan A."/>
            <person name="Augustine A."/>
        </authorList>
    </citation>
    <scope>NUCLEOTIDE SEQUENCE</scope>
    <source>
        <tissue evidence="1">Leaf</tissue>
    </source>
</reference>
<sequence length="38" mass="4251">MLCSVWLQSTITEHTATHLLVRNESILGAFSVPNVLIR</sequence>
<protein>
    <submittedName>
        <fullName evidence="1">Uncharacterized protein</fullName>
    </submittedName>
</protein>
<organism evidence="1">
    <name type="scientific">Rhizophora mucronata</name>
    <name type="common">Asiatic mangrove</name>
    <dbReference type="NCBI Taxonomy" id="61149"/>
    <lineage>
        <taxon>Eukaryota</taxon>
        <taxon>Viridiplantae</taxon>
        <taxon>Streptophyta</taxon>
        <taxon>Embryophyta</taxon>
        <taxon>Tracheophyta</taxon>
        <taxon>Spermatophyta</taxon>
        <taxon>Magnoliopsida</taxon>
        <taxon>eudicotyledons</taxon>
        <taxon>Gunneridae</taxon>
        <taxon>Pentapetalae</taxon>
        <taxon>rosids</taxon>
        <taxon>fabids</taxon>
        <taxon>Malpighiales</taxon>
        <taxon>Rhizophoraceae</taxon>
        <taxon>Rhizophora</taxon>
    </lineage>
</organism>
<evidence type="ECO:0000313" key="1">
    <source>
        <dbReference type="EMBL" id="MBX68348.1"/>
    </source>
</evidence>
<name>A0A2P2QN06_RHIMU</name>